<comment type="caution">
    <text evidence="1">The sequence shown here is derived from an EMBL/GenBank/DDBJ whole genome shotgun (WGS) entry which is preliminary data.</text>
</comment>
<dbReference type="AlphaFoldDB" id="A0AA40FG69"/>
<protein>
    <submittedName>
        <fullName evidence="1">Uncharacterized protein</fullName>
    </submittedName>
</protein>
<dbReference type="EMBL" id="JAHYIQ010000043">
    <property type="protein sequence ID" value="KAK1118421.1"/>
    <property type="molecule type" value="Genomic_DNA"/>
</dbReference>
<keyword evidence="2" id="KW-1185">Reference proteome</keyword>
<reference evidence="1" key="1">
    <citation type="submission" date="2021-10" db="EMBL/GenBank/DDBJ databases">
        <title>Melipona bicolor Genome sequencing and assembly.</title>
        <authorList>
            <person name="Araujo N.S."/>
            <person name="Arias M.C."/>
        </authorList>
    </citation>
    <scope>NUCLEOTIDE SEQUENCE</scope>
    <source>
        <strain evidence="1">USP_2M_L1-L4_2017</strain>
        <tissue evidence="1">Whole body</tissue>
    </source>
</reference>
<sequence>MDIVALPSEKRGALRAAYMACTIRALRHNSLLIDFTTSVILTVKIVGRAGRAVEGADDTLVRAKHDALFQRHGHGPRNLHEP</sequence>
<evidence type="ECO:0000313" key="1">
    <source>
        <dbReference type="EMBL" id="KAK1118421.1"/>
    </source>
</evidence>
<evidence type="ECO:0000313" key="2">
    <source>
        <dbReference type="Proteomes" id="UP001177670"/>
    </source>
</evidence>
<organism evidence="1 2">
    <name type="scientific">Melipona bicolor</name>
    <dbReference type="NCBI Taxonomy" id="60889"/>
    <lineage>
        <taxon>Eukaryota</taxon>
        <taxon>Metazoa</taxon>
        <taxon>Ecdysozoa</taxon>
        <taxon>Arthropoda</taxon>
        <taxon>Hexapoda</taxon>
        <taxon>Insecta</taxon>
        <taxon>Pterygota</taxon>
        <taxon>Neoptera</taxon>
        <taxon>Endopterygota</taxon>
        <taxon>Hymenoptera</taxon>
        <taxon>Apocrita</taxon>
        <taxon>Aculeata</taxon>
        <taxon>Apoidea</taxon>
        <taxon>Anthophila</taxon>
        <taxon>Apidae</taxon>
        <taxon>Melipona</taxon>
    </lineage>
</organism>
<dbReference type="Proteomes" id="UP001177670">
    <property type="component" value="Unassembled WGS sequence"/>
</dbReference>
<accession>A0AA40FG69</accession>
<gene>
    <name evidence="1" type="ORF">K0M31_015120</name>
</gene>
<proteinExistence type="predicted"/>
<name>A0AA40FG69_9HYME</name>